<gene>
    <name evidence="1" type="ORF">H4687_000681</name>
</gene>
<protein>
    <submittedName>
        <fullName evidence="1">Putative acyl esterase</fullName>
    </submittedName>
</protein>
<comment type="caution">
    <text evidence="1">The sequence shown here is derived from an EMBL/GenBank/DDBJ whole genome shotgun (WGS) entry which is preliminary data.</text>
</comment>
<dbReference type="Proteomes" id="UP000629287">
    <property type="component" value="Unassembled WGS sequence"/>
</dbReference>
<keyword evidence="2" id="KW-1185">Reference proteome</keyword>
<evidence type="ECO:0000313" key="1">
    <source>
        <dbReference type="EMBL" id="MBE1594552.1"/>
    </source>
</evidence>
<organism evidence="1 2">
    <name type="scientific">Streptomyces stelliscabiei</name>
    <dbReference type="NCBI Taxonomy" id="146820"/>
    <lineage>
        <taxon>Bacteria</taxon>
        <taxon>Bacillati</taxon>
        <taxon>Actinomycetota</taxon>
        <taxon>Actinomycetes</taxon>
        <taxon>Kitasatosporales</taxon>
        <taxon>Streptomycetaceae</taxon>
        <taxon>Streptomyces</taxon>
    </lineage>
</organism>
<sequence>MPLAIAVLDPLTAVRRGFMVVLQDTHGRFASEGE</sequence>
<evidence type="ECO:0000313" key="2">
    <source>
        <dbReference type="Proteomes" id="UP000629287"/>
    </source>
</evidence>
<dbReference type="EMBL" id="JADBGF010000001">
    <property type="protein sequence ID" value="MBE1594552.1"/>
    <property type="molecule type" value="Genomic_DNA"/>
</dbReference>
<proteinExistence type="predicted"/>
<name>A0A8I0NZG7_9ACTN</name>
<reference evidence="1 2" key="1">
    <citation type="submission" date="2020-10" db="EMBL/GenBank/DDBJ databases">
        <title>Sequencing the genomes of 1000 actinobacteria strains.</title>
        <authorList>
            <person name="Klenk H.-P."/>
        </authorList>
    </citation>
    <scope>NUCLEOTIDE SEQUENCE [LARGE SCALE GENOMIC DNA]</scope>
    <source>
        <strain evidence="1 2">DSM 41803</strain>
    </source>
</reference>
<dbReference type="AlphaFoldDB" id="A0A8I0NZG7"/>
<accession>A0A8I0NZG7</accession>